<protein>
    <submittedName>
        <fullName evidence="3">SGNH/GDSL hydrolase family protein</fullName>
    </submittedName>
</protein>
<comment type="caution">
    <text evidence="3">The sequence shown here is derived from an EMBL/GenBank/DDBJ whole genome shotgun (WGS) entry which is preliminary data.</text>
</comment>
<dbReference type="InterPro" id="IPR036514">
    <property type="entry name" value="SGNH_hydro_sf"/>
</dbReference>
<dbReference type="Pfam" id="PF13472">
    <property type="entry name" value="Lipase_GDSL_2"/>
    <property type="match status" value="1"/>
</dbReference>
<keyword evidence="4" id="KW-1185">Reference proteome</keyword>
<evidence type="ECO:0000313" key="4">
    <source>
        <dbReference type="Proteomes" id="UP001500432"/>
    </source>
</evidence>
<evidence type="ECO:0000256" key="1">
    <source>
        <dbReference type="SAM" id="SignalP"/>
    </source>
</evidence>
<feature type="chain" id="PRO_5047282678" evidence="1">
    <location>
        <begin position="28"/>
        <end position="228"/>
    </location>
</feature>
<dbReference type="Proteomes" id="UP001500432">
    <property type="component" value="Unassembled WGS sequence"/>
</dbReference>
<organism evidence="3 4">
    <name type="scientific">Sinomonas flava</name>
    <dbReference type="NCBI Taxonomy" id="496857"/>
    <lineage>
        <taxon>Bacteria</taxon>
        <taxon>Bacillati</taxon>
        <taxon>Actinomycetota</taxon>
        <taxon>Actinomycetes</taxon>
        <taxon>Micrococcales</taxon>
        <taxon>Micrococcaceae</taxon>
        <taxon>Sinomonas</taxon>
    </lineage>
</organism>
<evidence type="ECO:0000313" key="3">
    <source>
        <dbReference type="EMBL" id="GAA2196542.1"/>
    </source>
</evidence>
<dbReference type="InterPro" id="IPR013830">
    <property type="entry name" value="SGNH_hydro"/>
</dbReference>
<proteinExistence type="predicted"/>
<feature type="domain" description="SGNH hydrolase-type esterase" evidence="2">
    <location>
        <begin position="51"/>
        <end position="215"/>
    </location>
</feature>
<dbReference type="RefSeq" id="WP_344297633.1">
    <property type="nucleotide sequence ID" value="NZ_BAAAQW010000002.1"/>
</dbReference>
<dbReference type="GO" id="GO:0016787">
    <property type="term" value="F:hydrolase activity"/>
    <property type="evidence" value="ECO:0007669"/>
    <property type="project" value="UniProtKB-KW"/>
</dbReference>
<feature type="signal peptide" evidence="1">
    <location>
        <begin position="1"/>
        <end position="27"/>
    </location>
</feature>
<sequence length="228" mass="23595">MAPPPRFPFARAAFALTAVALTGAACATAGLWRAPAPAAVPPRADAFHVVVVGDSLSTGYGTSPDFAWPTLLSAEEMGRVNVVNSSENGDGFLAVGDDNGTFVSHVAEAARPDAQMVVFFGSENDMGADDSELGAAVDEALQTARTSSPKARLVVVGPPSYTADPEPERVAVHDTLEAAAAREGADFVDPIAQEWFVGLDGLVGPDGVHPSVAGQYYLRDEMARALGL</sequence>
<dbReference type="EMBL" id="BAAAQW010000002">
    <property type="protein sequence ID" value="GAA2196542.1"/>
    <property type="molecule type" value="Genomic_DNA"/>
</dbReference>
<keyword evidence="1" id="KW-0732">Signal</keyword>
<dbReference type="CDD" id="cd00229">
    <property type="entry name" value="SGNH_hydrolase"/>
    <property type="match status" value="1"/>
</dbReference>
<keyword evidence="3" id="KW-0378">Hydrolase</keyword>
<dbReference type="PROSITE" id="PS51257">
    <property type="entry name" value="PROKAR_LIPOPROTEIN"/>
    <property type="match status" value="1"/>
</dbReference>
<gene>
    <name evidence="3" type="ORF">GCM10009849_01980</name>
</gene>
<dbReference type="Gene3D" id="3.40.50.1110">
    <property type="entry name" value="SGNH hydrolase"/>
    <property type="match status" value="1"/>
</dbReference>
<dbReference type="SUPFAM" id="SSF52266">
    <property type="entry name" value="SGNH hydrolase"/>
    <property type="match status" value="1"/>
</dbReference>
<accession>A0ABP5NEP3</accession>
<name>A0ABP5NEP3_9MICC</name>
<reference evidence="4" key="1">
    <citation type="journal article" date="2019" name="Int. J. Syst. Evol. Microbiol.">
        <title>The Global Catalogue of Microorganisms (GCM) 10K type strain sequencing project: providing services to taxonomists for standard genome sequencing and annotation.</title>
        <authorList>
            <consortium name="The Broad Institute Genomics Platform"/>
            <consortium name="The Broad Institute Genome Sequencing Center for Infectious Disease"/>
            <person name="Wu L."/>
            <person name="Ma J."/>
        </authorList>
    </citation>
    <scope>NUCLEOTIDE SEQUENCE [LARGE SCALE GENOMIC DNA]</scope>
    <source>
        <strain evidence="4">JCM 16034</strain>
    </source>
</reference>
<evidence type="ECO:0000259" key="2">
    <source>
        <dbReference type="Pfam" id="PF13472"/>
    </source>
</evidence>